<dbReference type="InterPro" id="IPR036179">
    <property type="entry name" value="Ig-like_dom_sf"/>
</dbReference>
<dbReference type="InterPro" id="IPR003597">
    <property type="entry name" value="Ig_C1-set"/>
</dbReference>
<organism evidence="5 6">
    <name type="scientific">Menidia menidia</name>
    <name type="common">Atlantic silverside</name>
    <dbReference type="NCBI Taxonomy" id="238744"/>
    <lineage>
        <taxon>Eukaryota</taxon>
        <taxon>Metazoa</taxon>
        <taxon>Chordata</taxon>
        <taxon>Craniata</taxon>
        <taxon>Vertebrata</taxon>
        <taxon>Euteleostomi</taxon>
        <taxon>Actinopterygii</taxon>
        <taxon>Neopterygii</taxon>
        <taxon>Teleostei</taxon>
        <taxon>Neoteleostei</taxon>
        <taxon>Acanthomorphata</taxon>
        <taxon>Ovalentaria</taxon>
        <taxon>Atherinomorphae</taxon>
        <taxon>Atheriniformes</taxon>
        <taxon>Atherinopsidae</taxon>
        <taxon>Menidiinae</taxon>
        <taxon>Menidia</taxon>
    </lineage>
</organism>
<keyword evidence="1" id="KW-0393">Immunoglobulin domain</keyword>
<proteinExistence type="predicted"/>
<dbReference type="EMBL" id="CAJRST010008890">
    <property type="protein sequence ID" value="CAG5897706.1"/>
    <property type="molecule type" value="Genomic_DNA"/>
</dbReference>
<keyword evidence="6" id="KW-1185">Reference proteome</keyword>
<dbReference type="PROSITE" id="PS00290">
    <property type="entry name" value="IG_MHC"/>
    <property type="match status" value="1"/>
</dbReference>
<feature type="signal peptide" evidence="3">
    <location>
        <begin position="1"/>
        <end position="17"/>
    </location>
</feature>
<dbReference type="Pfam" id="PF07654">
    <property type="entry name" value="C1-set"/>
    <property type="match status" value="1"/>
</dbReference>
<protein>
    <submittedName>
        <fullName evidence="5">(Atlantic silverside) hypothetical protein</fullName>
    </submittedName>
</protein>
<comment type="caution">
    <text evidence="5">The sequence shown here is derived from an EMBL/GenBank/DDBJ whole genome shotgun (WGS) entry which is preliminary data.</text>
</comment>
<feature type="chain" id="PRO_5035821457" evidence="3">
    <location>
        <begin position="18"/>
        <end position="231"/>
    </location>
</feature>
<dbReference type="Proteomes" id="UP000677803">
    <property type="component" value="Unassembled WGS sequence"/>
</dbReference>
<gene>
    <name evidence="5" type="ORF">MMEN_LOCUS8746</name>
</gene>
<reference evidence="5" key="1">
    <citation type="submission" date="2021-05" db="EMBL/GenBank/DDBJ databases">
        <authorList>
            <person name="Tigano A."/>
        </authorList>
    </citation>
    <scope>NUCLEOTIDE SEQUENCE</scope>
</reference>
<dbReference type="PROSITE" id="PS50835">
    <property type="entry name" value="IG_LIKE"/>
    <property type="match status" value="1"/>
</dbReference>
<dbReference type="AlphaFoldDB" id="A0A8S4ATF9"/>
<dbReference type="InterPro" id="IPR003006">
    <property type="entry name" value="Ig/MHC_CS"/>
</dbReference>
<accession>A0A8S4ATF9</accession>
<keyword evidence="2" id="KW-0472">Membrane</keyword>
<evidence type="ECO:0000256" key="3">
    <source>
        <dbReference type="SAM" id="SignalP"/>
    </source>
</evidence>
<evidence type="ECO:0000256" key="1">
    <source>
        <dbReference type="ARBA" id="ARBA00023319"/>
    </source>
</evidence>
<dbReference type="SUPFAM" id="SSF48726">
    <property type="entry name" value="Immunoglobulin"/>
    <property type="match status" value="1"/>
</dbReference>
<dbReference type="InterPro" id="IPR050160">
    <property type="entry name" value="MHC/Immunoglobulin"/>
</dbReference>
<feature type="transmembrane region" description="Helical" evidence="2">
    <location>
        <begin position="203"/>
        <end position="226"/>
    </location>
</feature>
<dbReference type="SMART" id="SM00407">
    <property type="entry name" value="IGc1"/>
    <property type="match status" value="1"/>
</dbReference>
<sequence>MHFGIVLIFSGAVLINAESHKLCYTYGCSDSSDTQLLITLDDDEVCYADFKKEIDICDNKIQTTARNKLKYELAQRYRLMCKHDIYRWKPDKTATRTKEPPETVIYPRDEVIEEEDNTLICFTNKFFPPLINIKWTKNDEEVTVEDAFIKSIANPDGTFHVFSYLNFIPKQGDIYSCTVEHEALEELLTRFWEVETEEKSRGPAIFCVLGIVVGLLEIAAGAFFFVKGNPK</sequence>
<keyword evidence="2" id="KW-0812">Transmembrane</keyword>
<dbReference type="PANTHER" id="PTHR19944:SF86">
    <property type="entry name" value="HLA CLASS II HISTOCOMPATIBILITY ANTIGEN, DR ALPHA CHAIN"/>
    <property type="match status" value="1"/>
</dbReference>
<evidence type="ECO:0000259" key="4">
    <source>
        <dbReference type="PROSITE" id="PS50835"/>
    </source>
</evidence>
<evidence type="ECO:0000256" key="2">
    <source>
        <dbReference type="SAM" id="Phobius"/>
    </source>
</evidence>
<dbReference type="OrthoDB" id="8925804at2759"/>
<dbReference type="Gene3D" id="2.60.40.10">
    <property type="entry name" value="Immunoglobulins"/>
    <property type="match status" value="1"/>
</dbReference>
<evidence type="ECO:0000313" key="6">
    <source>
        <dbReference type="Proteomes" id="UP000677803"/>
    </source>
</evidence>
<evidence type="ECO:0000313" key="5">
    <source>
        <dbReference type="EMBL" id="CAG5897706.1"/>
    </source>
</evidence>
<name>A0A8S4ATF9_9TELE</name>
<dbReference type="PANTHER" id="PTHR19944">
    <property type="entry name" value="MHC CLASS II-RELATED"/>
    <property type="match status" value="1"/>
</dbReference>
<feature type="domain" description="Ig-like" evidence="4">
    <location>
        <begin position="101"/>
        <end position="189"/>
    </location>
</feature>
<dbReference type="InterPro" id="IPR013783">
    <property type="entry name" value="Ig-like_fold"/>
</dbReference>
<dbReference type="InterPro" id="IPR007110">
    <property type="entry name" value="Ig-like_dom"/>
</dbReference>
<keyword evidence="2" id="KW-1133">Transmembrane helix</keyword>
<keyword evidence="3" id="KW-0732">Signal</keyword>